<protein>
    <submittedName>
        <fullName evidence="1">ASCH domain-containing protein</fullName>
    </submittedName>
</protein>
<reference evidence="2" key="1">
    <citation type="journal article" date="2019" name="Int. J. Syst. Evol. Microbiol.">
        <title>The Global Catalogue of Microorganisms (GCM) 10K type strain sequencing project: providing services to taxonomists for standard genome sequencing and annotation.</title>
        <authorList>
            <consortium name="The Broad Institute Genomics Platform"/>
            <consortium name="The Broad Institute Genome Sequencing Center for Infectious Disease"/>
            <person name="Wu L."/>
            <person name="Ma J."/>
        </authorList>
    </citation>
    <scope>NUCLEOTIDE SEQUENCE [LARGE SCALE GENOMIC DNA]</scope>
    <source>
        <strain evidence="2">CCUG 54518</strain>
    </source>
</reference>
<proteinExistence type="predicted"/>
<evidence type="ECO:0000313" key="2">
    <source>
        <dbReference type="Proteomes" id="UP001596495"/>
    </source>
</evidence>
<dbReference type="EMBL" id="JBHTBX010000013">
    <property type="protein sequence ID" value="MFC7436058.1"/>
    <property type="molecule type" value="Genomic_DNA"/>
</dbReference>
<keyword evidence="2" id="KW-1185">Reference proteome</keyword>
<comment type="caution">
    <text evidence="1">The sequence shown here is derived from an EMBL/GenBank/DDBJ whole genome shotgun (WGS) entry which is preliminary data.</text>
</comment>
<organism evidence="1 2">
    <name type="scientific">Hydrogenophaga bisanensis</name>
    <dbReference type="NCBI Taxonomy" id="439611"/>
    <lineage>
        <taxon>Bacteria</taxon>
        <taxon>Pseudomonadati</taxon>
        <taxon>Pseudomonadota</taxon>
        <taxon>Betaproteobacteria</taxon>
        <taxon>Burkholderiales</taxon>
        <taxon>Comamonadaceae</taxon>
        <taxon>Hydrogenophaga</taxon>
    </lineage>
</organism>
<name>A0ABW2RD62_9BURK</name>
<dbReference type="Proteomes" id="UP001596495">
    <property type="component" value="Unassembled WGS sequence"/>
</dbReference>
<evidence type="ECO:0000313" key="1">
    <source>
        <dbReference type="EMBL" id="MFC7436058.1"/>
    </source>
</evidence>
<sequence>MDLVLPLKAEYFNAIKAGTKSEEFRLKTPFWRKRLEGKTFARVVLTLGYPSSSDSEKRLVLPWRGMRETTITHPHFGPEPVEVYAINVQVSSVFSSCT</sequence>
<dbReference type="RefSeq" id="WP_382259424.1">
    <property type="nucleotide sequence ID" value="NZ_JBHTBX010000013.1"/>
</dbReference>
<accession>A0ABW2RD62</accession>
<gene>
    <name evidence="1" type="ORF">ACFQNJ_16200</name>
</gene>